<dbReference type="VEuPathDB" id="MicrosporidiaDB:CWI38_0419p0030"/>
<evidence type="ECO:0000313" key="3">
    <source>
        <dbReference type="Proteomes" id="UP000292282"/>
    </source>
</evidence>
<name>A0A4Q9LZW3_9MICR</name>
<reference evidence="2 3" key="1">
    <citation type="submission" date="2017-12" db="EMBL/GenBank/DDBJ databases">
        <authorList>
            <person name="Pombert J.-F."/>
            <person name="Haag K.L."/>
            <person name="Ebert D."/>
        </authorList>
    </citation>
    <scope>NUCLEOTIDE SEQUENCE [LARGE SCALE GENOMIC DNA]</scope>
    <source>
        <strain evidence="2">IL-G-3</strain>
    </source>
</reference>
<comment type="caution">
    <text evidence="2">The sequence shown here is derived from an EMBL/GenBank/DDBJ whole genome shotgun (WGS) entry which is preliminary data.</text>
</comment>
<keyword evidence="1" id="KW-1133">Transmembrane helix</keyword>
<dbReference type="AlphaFoldDB" id="A0A4Q9LZW3"/>
<dbReference type="Proteomes" id="UP000292282">
    <property type="component" value="Unassembled WGS sequence"/>
</dbReference>
<keyword evidence="3" id="KW-1185">Reference proteome</keyword>
<accession>A0A4Q9LZW3</accession>
<protein>
    <submittedName>
        <fullName evidence="2">Uncharacterized protein</fullName>
    </submittedName>
</protein>
<feature type="transmembrane region" description="Helical" evidence="1">
    <location>
        <begin position="20"/>
        <end position="40"/>
    </location>
</feature>
<keyword evidence="1" id="KW-0472">Membrane</keyword>
<proteinExistence type="predicted"/>
<keyword evidence="1" id="KW-0812">Transmembrane</keyword>
<evidence type="ECO:0000313" key="2">
    <source>
        <dbReference type="EMBL" id="TBU13481.1"/>
    </source>
</evidence>
<evidence type="ECO:0000256" key="1">
    <source>
        <dbReference type="SAM" id="Phobius"/>
    </source>
</evidence>
<dbReference type="EMBL" id="PITK01000419">
    <property type="protein sequence ID" value="TBU13481.1"/>
    <property type="molecule type" value="Genomic_DNA"/>
</dbReference>
<organism evidence="2 3">
    <name type="scientific">Hamiltosporidium tvaerminnensis</name>
    <dbReference type="NCBI Taxonomy" id="1176355"/>
    <lineage>
        <taxon>Eukaryota</taxon>
        <taxon>Fungi</taxon>
        <taxon>Fungi incertae sedis</taxon>
        <taxon>Microsporidia</taxon>
        <taxon>Dubosqiidae</taxon>
        <taxon>Hamiltosporidium</taxon>
    </lineage>
</organism>
<gene>
    <name evidence="2" type="ORF">CWI38_0419p0030</name>
</gene>
<sequence>MGSSRQKIYFLEKNKTGLFIFNGSILLFIILGLCITVLNANRLCKNLQKEFIEFENSEIGAQVLKTCNGSDQASFGFAILKNSKKIVFPLGACFKNHEAVQKEIRILNEKFYQVLSEEEENEVSNLSGTNLIFLPWFFELDSLKEFCEKYKPNLFQRIGLFFFNNKNILFFLLKYIESLDQAFQKKAEIFGISEQCVLEKTMKIKIKWIKTSFLCLESLFQDISGTDIDFRNDRKLENNPHVFFKEILKLAGEYFIDGVFSSIFLRLNLFSRYTVKSHPKINNIISKLKDKFEEDFIRIQVEYKQSRNLEYICDFQEDLSSCVTQDDLGRSKSKLDIRRRKLIEDYKDIAEYMVVSFLRKKLLNEFLESEIENKRVLKFLVEIYGLFVSGESGAVNTIDFIEEFAFKLILRNWKILRSVISKLKRSLL</sequence>